<dbReference type="CDD" id="cd07377">
    <property type="entry name" value="WHTH_GntR"/>
    <property type="match status" value="1"/>
</dbReference>
<dbReference type="EMBL" id="BAABKO010000007">
    <property type="protein sequence ID" value="GAA4784441.1"/>
    <property type="molecule type" value="Genomic_DNA"/>
</dbReference>
<sequence length="116" mass="12413">MEIHLDRTSSTGLSRQIVDEVVRAIRSGNLAAGERLPPSRELAWALGLNMHTVLAAYAMLAESGLVDVSRGRGTQVSADAGHRLSASADHLRDAVRRARGAGLSQDQIISIVQEET</sequence>
<evidence type="ECO:0000256" key="2">
    <source>
        <dbReference type="ARBA" id="ARBA00023125"/>
    </source>
</evidence>
<dbReference type="RefSeq" id="WP_345441640.1">
    <property type="nucleotide sequence ID" value="NZ_BAABKO010000007.1"/>
</dbReference>
<dbReference type="SMART" id="SM00345">
    <property type="entry name" value="HTH_GNTR"/>
    <property type="match status" value="1"/>
</dbReference>
<keyword evidence="1" id="KW-0805">Transcription regulation</keyword>
<dbReference type="Pfam" id="PF00392">
    <property type="entry name" value="GntR"/>
    <property type="match status" value="1"/>
</dbReference>
<accession>A0ABP9ASQ1</accession>
<dbReference type="SUPFAM" id="SSF46785">
    <property type="entry name" value="Winged helix' DNA-binding domain"/>
    <property type="match status" value="1"/>
</dbReference>
<reference evidence="6" key="1">
    <citation type="journal article" date="2019" name="Int. J. Syst. Evol. Microbiol.">
        <title>The Global Catalogue of Microorganisms (GCM) 10K type strain sequencing project: providing services to taxonomists for standard genome sequencing and annotation.</title>
        <authorList>
            <consortium name="The Broad Institute Genomics Platform"/>
            <consortium name="The Broad Institute Genome Sequencing Center for Infectious Disease"/>
            <person name="Wu L."/>
            <person name="Ma J."/>
        </authorList>
    </citation>
    <scope>NUCLEOTIDE SEQUENCE [LARGE SCALE GENOMIC DNA]</scope>
    <source>
        <strain evidence="6">JCM 18537</strain>
    </source>
</reference>
<dbReference type="Proteomes" id="UP001501645">
    <property type="component" value="Unassembled WGS sequence"/>
</dbReference>
<dbReference type="InterPro" id="IPR036390">
    <property type="entry name" value="WH_DNA-bd_sf"/>
</dbReference>
<dbReference type="Gene3D" id="1.10.10.10">
    <property type="entry name" value="Winged helix-like DNA-binding domain superfamily/Winged helix DNA-binding domain"/>
    <property type="match status" value="1"/>
</dbReference>
<comment type="caution">
    <text evidence="5">The sequence shown here is derived from an EMBL/GenBank/DDBJ whole genome shotgun (WGS) entry which is preliminary data.</text>
</comment>
<evidence type="ECO:0000259" key="4">
    <source>
        <dbReference type="PROSITE" id="PS50949"/>
    </source>
</evidence>
<evidence type="ECO:0000313" key="6">
    <source>
        <dbReference type="Proteomes" id="UP001501645"/>
    </source>
</evidence>
<feature type="domain" description="HTH gntR-type" evidence="4">
    <location>
        <begin position="11"/>
        <end position="79"/>
    </location>
</feature>
<dbReference type="PANTHER" id="PTHR38445:SF7">
    <property type="entry name" value="GNTR-FAMILY TRANSCRIPTIONAL REGULATOR"/>
    <property type="match status" value="1"/>
</dbReference>
<evidence type="ECO:0000313" key="5">
    <source>
        <dbReference type="EMBL" id="GAA4784441.1"/>
    </source>
</evidence>
<evidence type="ECO:0000256" key="1">
    <source>
        <dbReference type="ARBA" id="ARBA00023015"/>
    </source>
</evidence>
<protein>
    <submittedName>
        <fullName evidence="5">GntR family transcriptional regulator</fullName>
    </submittedName>
</protein>
<proteinExistence type="predicted"/>
<keyword evidence="2" id="KW-0238">DNA-binding</keyword>
<dbReference type="InterPro" id="IPR036388">
    <property type="entry name" value="WH-like_DNA-bd_sf"/>
</dbReference>
<dbReference type="InterPro" id="IPR000524">
    <property type="entry name" value="Tscrpt_reg_HTH_GntR"/>
</dbReference>
<gene>
    <name evidence="5" type="ORF">GCM10023351_32520</name>
</gene>
<dbReference type="PANTHER" id="PTHR38445">
    <property type="entry name" value="HTH-TYPE TRANSCRIPTIONAL REPRESSOR YTRA"/>
    <property type="match status" value="1"/>
</dbReference>
<evidence type="ECO:0000256" key="3">
    <source>
        <dbReference type="ARBA" id="ARBA00023163"/>
    </source>
</evidence>
<name>A0ABP9ASQ1_9MICO</name>
<organism evidence="5 6">
    <name type="scientific">Microbacterium gilvum</name>
    <dbReference type="NCBI Taxonomy" id="1336204"/>
    <lineage>
        <taxon>Bacteria</taxon>
        <taxon>Bacillati</taxon>
        <taxon>Actinomycetota</taxon>
        <taxon>Actinomycetes</taxon>
        <taxon>Micrococcales</taxon>
        <taxon>Microbacteriaceae</taxon>
        <taxon>Microbacterium</taxon>
    </lineage>
</organism>
<keyword evidence="6" id="KW-1185">Reference proteome</keyword>
<keyword evidence="3" id="KW-0804">Transcription</keyword>
<dbReference type="PROSITE" id="PS50949">
    <property type="entry name" value="HTH_GNTR"/>
    <property type="match status" value="1"/>
</dbReference>